<sequence>MRVDVIIAAHNPARPVARAARSIVEGNPEARTVVVCHNVGVAEIRDTFPPDLADQVTFLELADNIPSPSGPFMHGIETSTADFVSIMGSDDFLEPGAIRAWLDLAAQHEADAVIARVMRGDERTLVRSPAVRPWRRGYLDILNDRLPYRSAPLGIVKRDAVDRLGLRLTPGARNGGDLEFVSKLWAGGKVVYAGACPGYVEMSDASDRVTWVAKPVAEELGTCEQLLTSKWFAKQSNKVRLSIGVKIFRRNVIDSVYKRREQTSWERADLDSLVRISRLALGEAGHQLLSFSELQLLRVIIAKDSARFPAVLSAAKNYRSPRSLVGPHPRSWLNAAGSLRFTVASALMR</sequence>
<reference evidence="2 3" key="1">
    <citation type="submission" date="2018-12" db="EMBL/GenBank/DDBJ databases">
        <authorList>
            <consortium name="Pathogen Informatics"/>
        </authorList>
    </citation>
    <scope>NUCLEOTIDE SEQUENCE [LARGE SCALE GENOMIC DNA]</scope>
    <source>
        <strain evidence="2 3">NCTC13354</strain>
    </source>
</reference>
<dbReference type="InterPro" id="IPR029044">
    <property type="entry name" value="Nucleotide-diphossugar_trans"/>
</dbReference>
<gene>
    <name evidence="2" type="ORF">NCTC13354_00619</name>
</gene>
<dbReference type="Pfam" id="PF00535">
    <property type="entry name" value="Glycos_transf_2"/>
    <property type="match status" value="1"/>
</dbReference>
<keyword evidence="2" id="KW-0808">Transferase</keyword>
<evidence type="ECO:0000313" key="2">
    <source>
        <dbReference type="EMBL" id="VEI12921.1"/>
    </source>
</evidence>
<feature type="domain" description="Glycosyltransferase 2-like" evidence="1">
    <location>
        <begin position="5"/>
        <end position="164"/>
    </location>
</feature>
<dbReference type="CDD" id="cd00761">
    <property type="entry name" value="Glyco_tranf_GTA_type"/>
    <property type="match status" value="1"/>
</dbReference>
<dbReference type="AlphaFoldDB" id="A0A448PDA7"/>
<name>A0A448PDA7_9ACTO</name>
<dbReference type="SUPFAM" id="SSF53448">
    <property type="entry name" value="Nucleotide-diphospho-sugar transferases"/>
    <property type="match status" value="1"/>
</dbReference>
<keyword evidence="3" id="KW-1185">Reference proteome</keyword>
<dbReference type="InterPro" id="IPR001173">
    <property type="entry name" value="Glyco_trans_2-like"/>
</dbReference>
<organism evidence="2 3">
    <name type="scientific">Trueperella bialowiezensis</name>
    <dbReference type="NCBI Taxonomy" id="312285"/>
    <lineage>
        <taxon>Bacteria</taxon>
        <taxon>Bacillati</taxon>
        <taxon>Actinomycetota</taxon>
        <taxon>Actinomycetes</taxon>
        <taxon>Actinomycetales</taxon>
        <taxon>Actinomycetaceae</taxon>
        <taxon>Trueperella</taxon>
    </lineage>
</organism>
<protein>
    <submittedName>
        <fullName evidence="2">Glycosyl transferase family 2</fullName>
    </submittedName>
</protein>
<dbReference type="Proteomes" id="UP000269542">
    <property type="component" value="Chromosome"/>
</dbReference>
<evidence type="ECO:0000313" key="3">
    <source>
        <dbReference type="Proteomes" id="UP000269542"/>
    </source>
</evidence>
<dbReference type="GO" id="GO:0016740">
    <property type="term" value="F:transferase activity"/>
    <property type="evidence" value="ECO:0007669"/>
    <property type="project" value="UniProtKB-KW"/>
</dbReference>
<dbReference type="RefSeq" id="WP_126416088.1">
    <property type="nucleotide sequence ID" value="NZ_LR134476.1"/>
</dbReference>
<evidence type="ECO:0000259" key="1">
    <source>
        <dbReference type="Pfam" id="PF00535"/>
    </source>
</evidence>
<dbReference type="Gene3D" id="3.90.550.10">
    <property type="entry name" value="Spore Coat Polysaccharide Biosynthesis Protein SpsA, Chain A"/>
    <property type="match status" value="1"/>
</dbReference>
<dbReference type="KEGG" id="tbw:NCTC13354_00619"/>
<accession>A0A448PDA7</accession>
<dbReference type="EMBL" id="LR134476">
    <property type="protein sequence ID" value="VEI12921.1"/>
    <property type="molecule type" value="Genomic_DNA"/>
</dbReference>
<dbReference type="OrthoDB" id="3171021at2"/>
<proteinExistence type="predicted"/>